<evidence type="ECO:0000313" key="2">
    <source>
        <dbReference type="EMBL" id="CAB4808796.1"/>
    </source>
</evidence>
<dbReference type="Gene3D" id="3.40.50.1820">
    <property type="entry name" value="alpha/beta hydrolase"/>
    <property type="match status" value="1"/>
</dbReference>
<evidence type="ECO:0000259" key="1">
    <source>
        <dbReference type="Pfam" id="PF00561"/>
    </source>
</evidence>
<dbReference type="GO" id="GO:0046503">
    <property type="term" value="P:glycerolipid catabolic process"/>
    <property type="evidence" value="ECO:0007669"/>
    <property type="project" value="TreeGrafter"/>
</dbReference>
<dbReference type="Pfam" id="PF00561">
    <property type="entry name" value="Abhydrolase_1"/>
    <property type="match status" value="1"/>
</dbReference>
<proteinExistence type="predicted"/>
<dbReference type="InterPro" id="IPR050471">
    <property type="entry name" value="AB_hydrolase"/>
</dbReference>
<sequence length="292" mass="32321">MTLAKISPTIEIEYETFGDSKNPVLILMEGHGAQMVKWDTEYCKMFAAKNLYVIRFDNRDCGLSTKFDGIEVDLGAVLKAALLEETVPPVPYTLSDMAGDVVGLLDFLKIDRAHIFGVSLGGMIAQVLTIEHPTRVRSLISVMSMSGEPEFGQSTPEAIGALLSESPSDRSGYIEHSTVYQVYHSKKYRSDEFSKTSAARDFDRMYYPQGSTRQLAAVYASGRRTEQLRTIKTPTLVIHGKDDTLISPSGGERTAELIPNAKLVLVDDMGHDMPKPLWGYLVDLISDFALKN</sequence>
<dbReference type="SUPFAM" id="SSF53474">
    <property type="entry name" value="alpha/beta-Hydrolases"/>
    <property type="match status" value="1"/>
</dbReference>
<protein>
    <submittedName>
        <fullName evidence="2">Unannotated protein</fullName>
    </submittedName>
</protein>
<dbReference type="EMBL" id="CAFAAP010000143">
    <property type="protein sequence ID" value="CAB4808796.1"/>
    <property type="molecule type" value="Genomic_DNA"/>
</dbReference>
<name>A0A6J6YNL7_9ZZZZ</name>
<dbReference type="PANTHER" id="PTHR43433:SF5">
    <property type="entry name" value="AB HYDROLASE-1 DOMAIN-CONTAINING PROTEIN"/>
    <property type="match status" value="1"/>
</dbReference>
<dbReference type="InterPro" id="IPR029058">
    <property type="entry name" value="AB_hydrolase_fold"/>
</dbReference>
<reference evidence="2" key="1">
    <citation type="submission" date="2020-05" db="EMBL/GenBank/DDBJ databases">
        <authorList>
            <person name="Chiriac C."/>
            <person name="Salcher M."/>
            <person name="Ghai R."/>
            <person name="Kavagutti S V."/>
        </authorList>
    </citation>
    <scope>NUCLEOTIDE SEQUENCE</scope>
</reference>
<dbReference type="PANTHER" id="PTHR43433">
    <property type="entry name" value="HYDROLASE, ALPHA/BETA FOLD FAMILY PROTEIN"/>
    <property type="match status" value="1"/>
</dbReference>
<organism evidence="2">
    <name type="scientific">freshwater metagenome</name>
    <dbReference type="NCBI Taxonomy" id="449393"/>
    <lineage>
        <taxon>unclassified sequences</taxon>
        <taxon>metagenomes</taxon>
        <taxon>ecological metagenomes</taxon>
    </lineage>
</organism>
<accession>A0A6J6YNL7</accession>
<dbReference type="PRINTS" id="PR00111">
    <property type="entry name" value="ABHYDROLASE"/>
</dbReference>
<dbReference type="InterPro" id="IPR000073">
    <property type="entry name" value="AB_hydrolase_1"/>
</dbReference>
<dbReference type="AlphaFoldDB" id="A0A6J6YNL7"/>
<gene>
    <name evidence="2" type="ORF">UFOPK3026_00967</name>
</gene>
<feature type="domain" description="AB hydrolase-1" evidence="1">
    <location>
        <begin position="53"/>
        <end position="272"/>
    </location>
</feature>
<dbReference type="GO" id="GO:0004806">
    <property type="term" value="F:triacylglycerol lipase activity"/>
    <property type="evidence" value="ECO:0007669"/>
    <property type="project" value="TreeGrafter"/>
</dbReference>